<evidence type="ECO:0000313" key="5">
    <source>
        <dbReference type="Proteomes" id="UP000053611"/>
    </source>
</evidence>
<feature type="domain" description="Alginate lyase" evidence="3">
    <location>
        <begin position="67"/>
        <end position="292"/>
    </location>
</feature>
<dbReference type="InterPro" id="IPR008397">
    <property type="entry name" value="Alginate_lyase_dom"/>
</dbReference>
<evidence type="ECO:0000256" key="1">
    <source>
        <dbReference type="ARBA" id="ARBA00022729"/>
    </source>
</evidence>
<dbReference type="OrthoDB" id="63533at2759"/>
<dbReference type="AlphaFoldDB" id="A0A0J0XU73"/>
<dbReference type="Proteomes" id="UP000053611">
    <property type="component" value="Unassembled WGS sequence"/>
</dbReference>
<dbReference type="GO" id="GO:0042597">
    <property type="term" value="C:periplasmic space"/>
    <property type="evidence" value="ECO:0007669"/>
    <property type="project" value="InterPro"/>
</dbReference>
<dbReference type="EMBL" id="KQ087185">
    <property type="protein sequence ID" value="KLT44638.1"/>
    <property type="molecule type" value="Genomic_DNA"/>
</dbReference>
<evidence type="ECO:0000259" key="3">
    <source>
        <dbReference type="Pfam" id="PF05426"/>
    </source>
</evidence>
<gene>
    <name evidence="4" type="ORF">CC85DRAFT_283279</name>
</gene>
<evidence type="ECO:0000256" key="2">
    <source>
        <dbReference type="ARBA" id="ARBA00023239"/>
    </source>
</evidence>
<dbReference type="GO" id="GO:0016829">
    <property type="term" value="F:lyase activity"/>
    <property type="evidence" value="ECO:0007669"/>
    <property type="project" value="UniProtKB-KW"/>
</dbReference>
<proteinExistence type="predicted"/>
<dbReference type="Gene3D" id="1.50.10.100">
    <property type="entry name" value="Chondroitin AC/alginate lyase"/>
    <property type="match status" value="1"/>
</dbReference>
<dbReference type="GeneID" id="28982903"/>
<keyword evidence="1" id="KW-0732">Signal</keyword>
<name>A0A0J0XU73_9TREE</name>
<sequence>MSDYEDGDTTSATMQKRLAVPKYPDQVIMPRPPIPPPPMSHTTLRQVCDKLLNAESFSVTKSPSVCPVGAGPNELYTVKPYWWNEGGQWVRRDGHKNPDSKLPQSQNQLHEAARAIQALAFGATCLPQAEAYTAKANQLLHAFFLDPATRMVPEVNYSQCIPGQGGDKAFAIALRYIILVDQALTVLQMPPDIAEGMRQWLSAQAEWMAEGEQGKSARGSANNITLWYHAIYASHLSVIDPGNVAAYVQQTLAGEHKDPAQFFAPELQRTRRRHYTLFSLEALFVIAGAAGVPDANVQQWLANLVAYAKTVTCGDIEVDIDADQRFNAKVAYFDRQLQRWAGQPVPECDPDGSGWVGGWNQRSKLVWQMV</sequence>
<dbReference type="Pfam" id="PF05426">
    <property type="entry name" value="Alginate_lyase"/>
    <property type="match status" value="1"/>
</dbReference>
<dbReference type="SUPFAM" id="SSF48230">
    <property type="entry name" value="Chondroitin AC/alginate lyase"/>
    <property type="match status" value="1"/>
</dbReference>
<keyword evidence="2" id="KW-0456">Lyase</keyword>
<organism evidence="4 5">
    <name type="scientific">Cutaneotrichosporon oleaginosum</name>
    <dbReference type="NCBI Taxonomy" id="879819"/>
    <lineage>
        <taxon>Eukaryota</taxon>
        <taxon>Fungi</taxon>
        <taxon>Dikarya</taxon>
        <taxon>Basidiomycota</taxon>
        <taxon>Agaricomycotina</taxon>
        <taxon>Tremellomycetes</taxon>
        <taxon>Trichosporonales</taxon>
        <taxon>Trichosporonaceae</taxon>
        <taxon>Cutaneotrichosporon</taxon>
    </lineage>
</organism>
<evidence type="ECO:0000313" key="4">
    <source>
        <dbReference type="EMBL" id="KLT44638.1"/>
    </source>
</evidence>
<dbReference type="RefSeq" id="XP_018281129.1">
    <property type="nucleotide sequence ID" value="XM_018422300.1"/>
</dbReference>
<dbReference type="InterPro" id="IPR008929">
    <property type="entry name" value="Chondroitin_lyas"/>
</dbReference>
<keyword evidence="5" id="KW-1185">Reference proteome</keyword>
<protein>
    <recommendedName>
        <fullName evidence="3">Alginate lyase domain-containing protein</fullName>
    </recommendedName>
</protein>
<accession>A0A0J0XU73</accession>
<reference evidence="4 5" key="1">
    <citation type="submission" date="2015-03" db="EMBL/GenBank/DDBJ databases">
        <title>Genomics and transcriptomics of the oil-accumulating basidiomycete yeast T. oleaginosus allow insights into substrate utilization and the diverse evolutionary trajectories of mating systems in fungi.</title>
        <authorList>
            <consortium name="DOE Joint Genome Institute"/>
            <person name="Kourist R."/>
            <person name="Kracht O."/>
            <person name="Bracharz F."/>
            <person name="Lipzen A."/>
            <person name="Nolan M."/>
            <person name="Ohm R."/>
            <person name="Grigoriev I."/>
            <person name="Sun S."/>
            <person name="Heitman J."/>
            <person name="Bruck T."/>
            <person name="Nowrousian M."/>
        </authorList>
    </citation>
    <scope>NUCLEOTIDE SEQUENCE [LARGE SCALE GENOMIC DNA]</scope>
    <source>
        <strain evidence="4 5">IBC0246</strain>
    </source>
</reference>